<protein>
    <recommendedName>
        <fullName evidence="10">Major facilitator superfamily (MFS) profile domain-containing protein</fullName>
    </recommendedName>
</protein>
<evidence type="ECO:0000256" key="4">
    <source>
        <dbReference type="ARBA" id="ARBA00022692"/>
    </source>
</evidence>
<comment type="caution">
    <text evidence="8">The sequence shown here is derived from an EMBL/GenBank/DDBJ whole genome shotgun (WGS) entry which is preliminary data.</text>
</comment>
<evidence type="ECO:0000256" key="7">
    <source>
        <dbReference type="SAM" id="Phobius"/>
    </source>
</evidence>
<keyword evidence="4 7" id="KW-0812">Transmembrane</keyword>
<evidence type="ECO:0000256" key="6">
    <source>
        <dbReference type="ARBA" id="ARBA00023136"/>
    </source>
</evidence>
<feature type="transmembrane region" description="Helical" evidence="7">
    <location>
        <begin position="20"/>
        <end position="40"/>
    </location>
</feature>
<evidence type="ECO:0000256" key="3">
    <source>
        <dbReference type="ARBA" id="ARBA00022448"/>
    </source>
</evidence>
<organism evidence="8 9">
    <name type="scientific">Zostera marina</name>
    <name type="common">Eelgrass</name>
    <dbReference type="NCBI Taxonomy" id="29655"/>
    <lineage>
        <taxon>Eukaryota</taxon>
        <taxon>Viridiplantae</taxon>
        <taxon>Streptophyta</taxon>
        <taxon>Embryophyta</taxon>
        <taxon>Tracheophyta</taxon>
        <taxon>Spermatophyta</taxon>
        <taxon>Magnoliopsida</taxon>
        <taxon>Liliopsida</taxon>
        <taxon>Zosteraceae</taxon>
        <taxon>Zostera</taxon>
    </lineage>
</organism>
<dbReference type="PANTHER" id="PTHR23500">
    <property type="entry name" value="SOLUTE CARRIER FAMILY 2, FACILITATED GLUCOSE TRANSPORTER"/>
    <property type="match status" value="1"/>
</dbReference>
<dbReference type="InterPro" id="IPR005828">
    <property type="entry name" value="MFS_sugar_transport-like"/>
</dbReference>
<comment type="similarity">
    <text evidence="2">Belongs to the major facilitator superfamily. Sugar transporter (TC 2.A.1.1) family.</text>
</comment>
<dbReference type="OMA" id="RMFFFLE"/>
<dbReference type="PROSITE" id="PS00216">
    <property type="entry name" value="SUGAR_TRANSPORT_1"/>
    <property type="match status" value="1"/>
</dbReference>
<keyword evidence="3" id="KW-0813">Transport</keyword>
<evidence type="ECO:0000256" key="1">
    <source>
        <dbReference type="ARBA" id="ARBA00004141"/>
    </source>
</evidence>
<keyword evidence="6 7" id="KW-0472">Membrane</keyword>
<dbReference type="Proteomes" id="UP000036987">
    <property type="component" value="Unassembled WGS sequence"/>
</dbReference>
<dbReference type="Pfam" id="PF00083">
    <property type="entry name" value="Sugar_tr"/>
    <property type="match status" value="1"/>
</dbReference>
<accession>A0A0K9NZC7</accession>
<dbReference type="OrthoDB" id="784158at2759"/>
<dbReference type="InterPro" id="IPR045262">
    <property type="entry name" value="STP/PLT_plant"/>
</dbReference>
<dbReference type="STRING" id="29655.A0A0K9NZC7"/>
<dbReference type="GO" id="GO:0016020">
    <property type="term" value="C:membrane"/>
    <property type="evidence" value="ECO:0007669"/>
    <property type="project" value="UniProtKB-SubCell"/>
</dbReference>
<evidence type="ECO:0000313" key="9">
    <source>
        <dbReference type="Proteomes" id="UP000036987"/>
    </source>
</evidence>
<keyword evidence="9" id="KW-1185">Reference proteome</keyword>
<gene>
    <name evidence="8" type="ORF">ZOSMA_530G00010</name>
</gene>
<dbReference type="SUPFAM" id="SSF103473">
    <property type="entry name" value="MFS general substrate transporter"/>
    <property type="match status" value="1"/>
</dbReference>
<evidence type="ECO:0000313" key="8">
    <source>
        <dbReference type="EMBL" id="KMZ61347.1"/>
    </source>
</evidence>
<dbReference type="AlphaFoldDB" id="A0A0K9NZC7"/>
<dbReference type="GO" id="GO:0015144">
    <property type="term" value="F:carbohydrate transmembrane transporter activity"/>
    <property type="evidence" value="ECO:0007669"/>
    <property type="project" value="InterPro"/>
</dbReference>
<feature type="transmembrane region" description="Helical" evidence="7">
    <location>
        <begin position="47"/>
        <end position="69"/>
    </location>
</feature>
<dbReference type="Gene3D" id="1.20.1250.20">
    <property type="entry name" value="MFS general substrate transporter like domains"/>
    <property type="match status" value="1"/>
</dbReference>
<dbReference type="InterPro" id="IPR036259">
    <property type="entry name" value="MFS_trans_sf"/>
</dbReference>
<keyword evidence="5 7" id="KW-1133">Transmembrane helix</keyword>
<evidence type="ECO:0000256" key="2">
    <source>
        <dbReference type="ARBA" id="ARBA00010992"/>
    </source>
</evidence>
<proteinExistence type="inferred from homology"/>
<evidence type="ECO:0008006" key="10">
    <source>
        <dbReference type="Google" id="ProtNLM"/>
    </source>
</evidence>
<dbReference type="InterPro" id="IPR005829">
    <property type="entry name" value="Sugar_transporter_CS"/>
</dbReference>
<dbReference type="EMBL" id="LFYR01001490">
    <property type="protein sequence ID" value="KMZ61347.1"/>
    <property type="molecule type" value="Genomic_DNA"/>
</dbReference>
<sequence>MFYVPVLFNTPGFKNDASLYSAVITGGINVMATIVSIYSVDKVGRRALLLEAGVQMFLAQIVIAIILGVPRITSPGLRPPQMSLSTASF</sequence>
<comment type="subcellular location">
    <subcellularLocation>
        <location evidence="1">Membrane</location>
        <topology evidence="1">Multi-pass membrane protein</topology>
    </subcellularLocation>
</comment>
<reference evidence="9" key="1">
    <citation type="journal article" date="2016" name="Nature">
        <title>The genome of the seagrass Zostera marina reveals angiosperm adaptation to the sea.</title>
        <authorList>
            <person name="Olsen J.L."/>
            <person name="Rouze P."/>
            <person name="Verhelst B."/>
            <person name="Lin Y.-C."/>
            <person name="Bayer T."/>
            <person name="Collen J."/>
            <person name="Dattolo E."/>
            <person name="De Paoli E."/>
            <person name="Dittami S."/>
            <person name="Maumus F."/>
            <person name="Michel G."/>
            <person name="Kersting A."/>
            <person name="Lauritano C."/>
            <person name="Lohaus R."/>
            <person name="Toepel M."/>
            <person name="Tonon T."/>
            <person name="Vanneste K."/>
            <person name="Amirebrahimi M."/>
            <person name="Brakel J."/>
            <person name="Bostroem C."/>
            <person name="Chovatia M."/>
            <person name="Grimwood J."/>
            <person name="Jenkins J.W."/>
            <person name="Jueterbock A."/>
            <person name="Mraz A."/>
            <person name="Stam W.T."/>
            <person name="Tice H."/>
            <person name="Bornberg-Bauer E."/>
            <person name="Green P.J."/>
            <person name="Pearson G.A."/>
            <person name="Procaccini G."/>
            <person name="Duarte C.M."/>
            <person name="Schmutz J."/>
            <person name="Reusch T.B.H."/>
            <person name="Van de Peer Y."/>
        </authorList>
    </citation>
    <scope>NUCLEOTIDE SEQUENCE [LARGE SCALE GENOMIC DNA]</scope>
    <source>
        <strain evidence="9">cv. Finnish</strain>
    </source>
</reference>
<evidence type="ECO:0000256" key="5">
    <source>
        <dbReference type="ARBA" id="ARBA00022989"/>
    </source>
</evidence>
<name>A0A0K9NZC7_ZOSMR</name>
<dbReference type="PANTHER" id="PTHR23500:SF357">
    <property type="entry name" value="IP12678P"/>
    <property type="match status" value="1"/>
</dbReference>